<dbReference type="EMBL" id="LR721776">
    <property type="protein sequence ID" value="VVV70317.1"/>
    <property type="molecule type" value="Genomic_DNA"/>
</dbReference>
<feature type="compositionally biased region" description="Gly residues" evidence="2">
    <location>
        <begin position="36"/>
        <end position="49"/>
    </location>
</feature>
<dbReference type="GO" id="GO:0000976">
    <property type="term" value="F:transcription cis-regulatory region binding"/>
    <property type="evidence" value="ECO:0007669"/>
    <property type="project" value="TreeGrafter"/>
</dbReference>
<dbReference type="GO" id="GO:0005634">
    <property type="term" value="C:nucleus"/>
    <property type="evidence" value="ECO:0007669"/>
    <property type="project" value="TreeGrafter"/>
</dbReference>
<proteinExistence type="predicted"/>
<dbReference type="PROSITE" id="PS50157">
    <property type="entry name" value="ZINC_FINGER_C2H2_2"/>
    <property type="match status" value="1"/>
</dbReference>
<dbReference type="Gene3D" id="3.30.160.60">
    <property type="entry name" value="Classic Zinc Finger"/>
    <property type="match status" value="1"/>
</dbReference>
<evidence type="ECO:0000313" key="4">
    <source>
        <dbReference type="EMBL" id="VVV70317.1"/>
    </source>
</evidence>
<dbReference type="PANTHER" id="PTHR46353:SF23">
    <property type="entry name" value="C2H2 ZINC FINGER-CONTAINING PROTEIN-RELATED"/>
    <property type="match status" value="1"/>
</dbReference>
<evidence type="ECO:0000256" key="2">
    <source>
        <dbReference type="SAM" id="MobiDB-lite"/>
    </source>
</evidence>
<dbReference type="GO" id="GO:0010090">
    <property type="term" value="P:trichome morphogenesis"/>
    <property type="evidence" value="ECO:0007669"/>
    <property type="project" value="InterPro"/>
</dbReference>
<dbReference type="GO" id="GO:0008270">
    <property type="term" value="F:zinc ion binding"/>
    <property type="evidence" value="ECO:0007669"/>
    <property type="project" value="UniProtKB-KW"/>
</dbReference>
<keyword evidence="1" id="KW-0479">Metal-binding</keyword>
<sequence length="231" mass="24533">MAETSVIPCHHPDQKKPLKLFGFQVYEEDDSSSSNHGGGSSESGANPGGDGRKYECQYCFREFANSQALGGHQNAHKKERQQMKRAQMHANRYPAGSTYGFQPVSGSIVFSPHSSRPIVGYTSELKNLPAPAMLPSARSPSWGYPSQPVAGFAGGPFMAFHGPGMTSPPATYSSLPPSPRQTFQGGSSSHHSSVPYLPSHSFASPSPTKFSGDGDQEVGLDLHLSLGPAAP</sequence>
<accession>A0A5K0XZ57</accession>
<dbReference type="InterPro" id="IPR036236">
    <property type="entry name" value="Znf_C2H2_sf"/>
</dbReference>
<dbReference type="PROSITE" id="PS00028">
    <property type="entry name" value="ZINC_FINGER_C2H2_1"/>
    <property type="match status" value="1"/>
</dbReference>
<keyword evidence="1" id="KW-0863">Zinc-finger</keyword>
<reference evidence="4" key="1">
    <citation type="submission" date="2019-09" db="EMBL/GenBank/DDBJ databases">
        <authorList>
            <person name="Zhang L."/>
        </authorList>
    </citation>
    <scope>NUCLEOTIDE SEQUENCE</scope>
</reference>
<dbReference type="GO" id="GO:0009736">
    <property type="term" value="P:cytokinin-activated signaling pathway"/>
    <property type="evidence" value="ECO:0007669"/>
    <property type="project" value="TreeGrafter"/>
</dbReference>
<keyword evidence="1" id="KW-0862">Zinc</keyword>
<dbReference type="OrthoDB" id="772256at2759"/>
<dbReference type="InterPro" id="IPR044299">
    <property type="entry name" value="GIS3/ZFP5/ZFP6"/>
</dbReference>
<dbReference type="Gramene" id="NC11G0244570.1">
    <property type="protein sequence ID" value="NC11G0244570.1:cds"/>
    <property type="gene ID" value="NC11G0244570"/>
</dbReference>
<feature type="compositionally biased region" description="Polar residues" evidence="2">
    <location>
        <begin position="168"/>
        <end position="192"/>
    </location>
</feature>
<name>A0A5K0XZ57_9MAGN</name>
<evidence type="ECO:0000259" key="3">
    <source>
        <dbReference type="PROSITE" id="PS50157"/>
    </source>
</evidence>
<dbReference type="InterPro" id="IPR013087">
    <property type="entry name" value="Znf_C2H2_type"/>
</dbReference>
<dbReference type="AlphaFoldDB" id="A0A5K0XZ57"/>
<gene>
    <name evidence="4" type="ORF">NYM_LOCUS7338</name>
</gene>
<protein>
    <recommendedName>
        <fullName evidence="3">C2H2-type domain-containing protein</fullName>
    </recommendedName>
</protein>
<dbReference type="GO" id="GO:0003700">
    <property type="term" value="F:DNA-binding transcription factor activity"/>
    <property type="evidence" value="ECO:0007669"/>
    <property type="project" value="TreeGrafter"/>
</dbReference>
<feature type="domain" description="C2H2-type" evidence="3">
    <location>
        <begin position="54"/>
        <end position="81"/>
    </location>
</feature>
<dbReference type="SUPFAM" id="SSF57667">
    <property type="entry name" value="beta-beta-alpha zinc fingers"/>
    <property type="match status" value="1"/>
</dbReference>
<feature type="region of interest" description="Disordered" evidence="2">
    <location>
        <begin position="22"/>
        <end position="50"/>
    </location>
</feature>
<feature type="region of interest" description="Disordered" evidence="2">
    <location>
        <begin position="168"/>
        <end position="231"/>
    </location>
</feature>
<evidence type="ECO:0000256" key="1">
    <source>
        <dbReference type="PROSITE-ProRule" id="PRU00042"/>
    </source>
</evidence>
<dbReference type="PANTHER" id="PTHR46353">
    <property type="entry name" value="ZINC FINGER PROTEIN 5"/>
    <property type="match status" value="1"/>
</dbReference>
<organism evidence="4">
    <name type="scientific">Nymphaea colorata</name>
    <name type="common">pocket water lily</name>
    <dbReference type="NCBI Taxonomy" id="210225"/>
    <lineage>
        <taxon>Eukaryota</taxon>
        <taxon>Viridiplantae</taxon>
        <taxon>Streptophyta</taxon>
        <taxon>Embryophyta</taxon>
        <taxon>Tracheophyta</taxon>
        <taxon>Spermatophyta</taxon>
        <taxon>Magnoliopsida</taxon>
        <taxon>Nymphaeales</taxon>
        <taxon>Nymphaeaceae</taxon>
        <taxon>Nymphaea</taxon>
    </lineage>
</organism>
<dbReference type="GO" id="GO:0009740">
    <property type="term" value="P:gibberellic acid mediated signaling pathway"/>
    <property type="evidence" value="ECO:0007669"/>
    <property type="project" value="TreeGrafter"/>
</dbReference>